<dbReference type="GeneID" id="109374958"/>
<keyword evidence="2" id="KW-1185">Reference proteome</keyword>
<dbReference type="InterPro" id="IPR015947">
    <property type="entry name" value="PUA-like_sf"/>
</dbReference>
<dbReference type="PROSITE" id="PS51787">
    <property type="entry name" value="LON_N"/>
    <property type="match status" value="1"/>
</dbReference>
<dbReference type="AlphaFoldDB" id="A0A8B7Q9V4"/>
<dbReference type="OrthoDB" id="264917at2759"/>
<accession>A0A8B7Q9V4</accession>
<dbReference type="InterPro" id="IPR046336">
    <property type="entry name" value="Lon_prtase_N_sf"/>
</dbReference>
<dbReference type="GO" id="GO:0061630">
    <property type="term" value="F:ubiquitin protein ligase activity"/>
    <property type="evidence" value="ECO:0007669"/>
    <property type="project" value="TreeGrafter"/>
</dbReference>
<dbReference type="PANTHER" id="PTHR23327:SF5">
    <property type="entry name" value="LON PEPTIDASE N-TERMINAL DOMAIN AND RING FINGER PROTEIN 2"/>
    <property type="match status" value="1"/>
</dbReference>
<dbReference type="SUPFAM" id="SSF88697">
    <property type="entry name" value="PUA domain-like"/>
    <property type="match status" value="1"/>
</dbReference>
<evidence type="ECO:0000313" key="2">
    <source>
        <dbReference type="Proteomes" id="UP000694851"/>
    </source>
</evidence>
<organism evidence="2 3">
    <name type="scientific">Hipposideros armiger</name>
    <name type="common">Great Himalayan leaf-nosed bat</name>
    <dbReference type="NCBI Taxonomy" id="186990"/>
    <lineage>
        <taxon>Eukaryota</taxon>
        <taxon>Metazoa</taxon>
        <taxon>Chordata</taxon>
        <taxon>Craniata</taxon>
        <taxon>Vertebrata</taxon>
        <taxon>Euteleostomi</taxon>
        <taxon>Mammalia</taxon>
        <taxon>Eutheria</taxon>
        <taxon>Laurasiatheria</taxon>
        <taxon>Chiroptera</taxon>
        <taxon>Yinpterochiroptera</taxon>
        <taxon>Rhinolophoidea</taxon>
        <taxon>Hipposideridae</taxon>
        <taxon>Hipposideros</taxon>
    </lineage>
</organism>
<sequence>MTELSNLTRDVPIFVCAMAFPTVPCPLHVFEPRYWLMIRRCMETGTKRFGMCLSADHAGISEYGCMLEIKDVRTFPDGSSVVDAIGISRFRVLSHHHHDGYNTADIEYLEDEKSNPSGPAWSWWILAVLPLESKAQLAILGMTSLKERLLAIRRILVIITRKMNSRQELVNSREWNN</sequence>
<dbReference type="Proteomes" id="UP000694851">
    <property type="component" value="Unplaced"/>
</dbReference>
<dbReference type="RefSeq" id="XP_019485549.1">
    <property type="nucleotide sequence ID" value="XM_019630004.1"/>
</dbReference>
<dbReference type="InterPro" id="IPR003111">
    <property type="entry name" value="Lon_prtase_N"/>
</dbReference>
<evidence type="ECO:0000313" key="3">
    <source>
        <dbReference type="RefSeq" id="XP_019485549.1"/>
    </source>
</evidence>
<name>A0A8B7Q9V4_HIPAR</name>
<proteinExistence type="predicted"/>
<gene>
    <name evidence="3" type="primary">LOC109374958</name>
</gene>
<protein>
    <submittedName>
        <fullName evidence="3">LON peptidase N-terminal domain and RING finger protein 2-like isoform X2</fullName>
    </submittedName>
</protein>
<dbReference type="Gene3D" id="2.30.130.40">
    <property type="entry name" value="LON domain-like"/>
    <property type="match status" value="1"/>
</dbReference>
<reference evidence="3" key="1">
    <citation type="submission" date="2025-08" db="UniProtKB">
        <authorList>
            <consortium name="RefSeq"/>
        </authorList>
    </citation>
    <scope>IDENTIFICATION</scope>
    <source>
        <tissue evidence="3">Muscle</tissue>
    </source>
</reference>
<feature type="domain" description="Lon N-terminal" evidence="1">
    <location>
        <begin position="1"/>
        <end position="177"/>
    </location>
</feature>
<dbReference type="SMART" id="SM00464">
    <property type="entry name" value="LON"/>
    <property type="match status" value="1"/>
</dbReference>
<dbReference type="Pfam" id="PF02190">
    <property type="entry name" value="LON_substr_bdg"/>
    <property type="match status" value="1"/>
</dbReference>
<dbReference type="PANTHER" id="PTHR23327">
    <property type="entry name" value="RING FINGER PROTEIN 127"/>
    <property type="match status" value="1"/>
</dbReference>
<evidence type="ECO:0000259" key="1">
    <source>
        <dbReference type="PROSITE" id="PS51787"/>
    </source>
</evidence>